<dbReference type="Pfam" id="PF26298">
    <property type="entry name" value="MurL_epimerase_C"/>
    <property type="match status" value="1"/>
</dbReference>
<keyword evidence="1" id="KW-0573">Peptidoglycan synthesis</keyword>
<dbReference type="RefSeq" id="WP_092203620.1">
    <property type="nucleotide sequence ID" value="NZ_FOND01000029.1"/>
</dbReference>
<dbReference type="AlphaFoldDB" id="A0A1I2M604"/>
<dbReference type="EMBL" id="FOND01000029">
    <property type="protein sequence ID" value="SFF84977.1"/>
    <property type="molecule type" value="Genomic_DNA"/>
</dbReference>
<comment type="catalytic activity">
    <reaction evidence="1">
        <text>UDP-N-acetyl-alpha-D-muramoyl-L-alanyl-L-glutamate + ATP + H2O = UDP-N-acetyl-alpha-D-muramoyl-L-alanyl-D-glutamate + AMP + diphosphate + H(+)</text>
        <dbReference type="Rhea" id="RHEA:58812"/>
        <dbReference type="ChEBI" id="CHEBI:15377"/>
        <dbReference type="ChEBI" id="CHEBI:15378"/>
        <dbReference type="ChEBI" id="CHEBI:30616"/>
        <dbReference type="ChEBI" id="CHEBI:33019"/>
        <dbReference type="ChEBI" id="CHEBI:83900"/>
        <dbReference type="ChEBI" id="CHEBI:142725"/>
        <dbReference type="ChEBI" id="CHEBI:456215"/>
        <dbReference type="EC" id="5.1.1.23"/>
    </reaction>
</comment>
<proteinExistence type="inferred from homology"/>
<keyword evidence="1" id="KW-0413">Isomerase</keyword>
<keyword evidence="1" id="KW-0961">Cell wall biogenesis/degradation</keyword>
<gene>
    <name evidence="1" type="primary">murL</name>
    <name evidence="4" type="ORF">SAMN05216574_12931</name>
</gene>
<dbReference type="GO" id="GO:0016855">
    <property type="term" value="F:racemase and epimerase activity, acting on amino acids and derivatives"/>
    <property type="evidence" value="ECO:0007669"/>
    <property type="project" value="UniProtKB-UniRule"/>
</dbReference>
<comment type="similarity">
    <text evidence="1">Belongs to the MurL family.</text>
</comment>
<keyword evidence="1" id="KW-0132">Cell division</keyword>
<keyword evidence="1" id="KW-0133">Cell shape</keyword>
<comment type="pathway">
    <text evidence="1">Cell wall biogenesis; peptidoglycan biosynthesis.</text>
</comment>
<dbReference type="GO" id="GO:0071555">
    <property type="term" value="P:cell wall organization"/>
    <property type="evidence" value="ECO:0007669"/>
    <property type="project" value="UniProtKB-KW"/>
</dbReference>
<accession>A0A1I2M604</accession>
<name>A0A1I2M604_9ACTN</name>
<dbReference type="HAMAP" id="MF_02209">
    <property type="entry name" value="MurL"/>
    <property type="match status" value="1"/>
</dbReference>
<dbReference type="InterPro" id="IPR058740">
    <property type="entry name" value="MurL_N"/>
</dbReference>
<dbReference type="InterPro" id="IPR058741">
    <property type="entry name" value="MurL_C"/>
</dbReference>
<sequence length="439" mass="48001">MKRDDRRGERFTYEGVDISPATGEVTSRYSLDGRPFREVVHLPGDLDWGSPGVAAAARVLFLLSGISYYKTAAPPVIDLGDTPVTADEIAFLREFYVQGLGEFSYVNDLPIDDLQIVGGRPDLAEPVPWQLPEERPLIPFGGGIDSVVVVEETKQQFPDSSLFIVGRFDPIEDAAAVTGLPIVRASRTLDPQVLRSRELGFLNGHVPVTGVLSAIAVLAAVLDSRSAVIMSNEWSASSPTIEVDGRGINHQYSKSLDFESGFRTLLGAVLPGFRYFSALRPYSELWVAERFAQLPEYHPVFRSCNRAFHVDPALRASAWCGECDKCAFIDLILAPFLPAEQLRAVFGGREPLDRTEMLPRFRGLLGDTAATKPFECVGDVGECRVALELAAARPDRAGNPVLAQLRAEQPPAPAPADRYFAPMGEHFIEAPYAADDLLV</sequence>
<keyword evidence="1" id="KW-0131">Cell cycle</keyword>
<dbReference type="GO" id="GO:0009252">
    <property type="term" value="P:peptidoglycan biosynthetic process"/>
    <property type="evidence" value="ECO:0007669"/>
    <property type="project" value="UniProtKB-UniRule"/>
</dbReference>
<organism evidence="4 5">
    <name type="scientific">Blastococcus tunisiensis</name>
    <dbReference type="NCBI Taxonomy" id="1798228"/>
    <lineage>
        <taxon>Bacteria</taxon>
        <taxon>Bacillati</taxon>
        <taxon>Actinomycetota</taxon>
        <taxon>Actinomycetes</taxon>
        <taxon>Geodermatophilales</taxon>
        <taxon>Geodermatophilaceae</taxon>
        <taxon>Blastococcus</taxon>
    </lineage>
</organism>
<reference evidence="5" key="1">
    <citation type="submission" date="2016-10" db="EMBL/GenBank/DDBJ databases">
        <authorList>
            <person name="Varghese N."/>
            <person name="Submissions S."/>
        </authorList>
    </citation>
    <scope>NUCLEOTIDE SEQUENCE [LARGE SCALE GENOMIC DNA]</scope>
    <source>
        <strain evidence="5">DSM 46838</strain>
    </source>
</reference>
<dbReference type="UniPathway" id="UPA00219"/>
<comment type="function">
    <text evidence="1">Cell wall formation. Catalyzes epimerization of the terminal L-glutamate in UDP-N-acetyl-alpha-D-muramoyl-L-alanyl-L-glutamate.</text>
</comment>
<dbReference type="GO" id="GO:0005737">
    <property type="term" value="C:cytoplasm"/>
    <property type="evidence" value="ECO:0007669"/>
    <property type="project" value="UniProtKB-UniRule"/>
</dbReference>
<dbReference type="GO" id="GO:0051301">
    <property type="term" value="P:cell division"/>
    <property type="evidence" value="ECO:0007669"/>
    <property type="project" value="UniProtKB-KW"/>
</dbReference>
<evidence type="ECO:0000256" key="1">
    <source>
        <dbReference type="HAMAP-Rule" id="MF_02209"/>
    </source>
</evidence>
<dbReference type="InterPro" id="IPR043689">
    <property type="entry name" value="MurL"/>
</dbReference>
<dbReference type="STRING" id="1798228.SAMN05216574_12931"/>
<evidence type="ECO:0000259" key="3">
    <source>
        <dbReference type="Pfam" id="PF26299"/>
    </source>
</evidence>
<evidence type="ECO:0000313" key="5">
    <source>
        <dbReference type="Proteomes" id="UP000198589"/>
    </source>
</evidence>
<feature type="domain" description="MurL C-terminal" evidence="2">
    <location>
        <begin position="300"/>
        <end position="414"/>
    </location>
</feature>
<evidence type="ECO:0000313" key="4">
    <source>
        <dbReference type="EMBL" id="SFF84977.1"/>
    </source>
</evidence>
<dbReference type="EC" id="5.1.1.23" evidence="1"/>
<dbReference type="OrthoDB" id="9768152at2"/>
<dbReference type="GO" id="GO:0008360">
    <property type="term" value="P:regulation of cell shape"/>
    <property type="evidence" value="ECO:0007669"/>
    <property type="project" value="UniProtKB-KW"/>
</dbReference>
<evidence type="ECO:0000259" key="2">
    <source>
        <dbReference type="Pfam" id="PF26298"/>
    </source>
</evidence>
<dbReference type="Pfam" id="PF26299">
    <property type="entry name" value="MurL_N"/>
    <property type="match status" value="1"/>
</dbReference>
<keyword evidence="5" id="KW-1185">Reference proteome</keyword>
<dbReference type="Proteomes" id="UP000198589">
    <property type="component" value="Unassembled WGS sequence"/>
</dbReference>
<protein>
    <recommendedName>
        <fullName evidence="1">UDP-N-acetyl-alpha-D-muramoyl-L-alanyl-L-glutamate epimerase</fullName>
        <ecNumber evidence="1">5.1.1.23</ecNumber>
    </recommendedName>
    <alternativeName>
        <fullName evidence="1">UDP-MurNAc-L-Ala-L-Glu epimerase</fullName>
    </alternativeName>
</protein>
<feature type="domain" description="MurL N-terminal" evidence="3">
    <location>
        <begin position="5"/>
        <end position="277"/>
    </location>
</feature>